<proteinExistence type="predicted"/>
<accession>A0ABR4N0Z5</accession>
<keyword evidence="3" id="KW-1185">Reference proteome</keyword>
<sequence length="157" mass="17029">MSSQQPGGGVGGGGIAGLNQFANGDTESVWIAVFIFFILWLIGLLILPIVEATAGDPKPSESGVPRTIHSYTRAARDGFLILLATTLANQAGHGITYNIVAITWTSFALLVLWTLLHTFTPLALRFMWWIEMLVFLPIAALQIANFALAFRNAPSMR</sequence>
<evidence type="ECO:0000256" key="1">
    <source>
        <dbReference type="SAM" id="Phobius"/>
    </source>
</evidence>
<name>A0ABR4N0Z5_9FUNG</name>
<keyword evidence="1" id="KW-0472">Membrane</keyword>
<comment type="caution">
    <text evidence="2">The sequence shown here is derived from an EMBL/GenBank/DDBJ whole genome shotgun (WGS) entry which is preliminary data.</text>
</comment>
<keyword evidence="1" id="KW-0812">Transmembrane</keyword>
<evidence type="ECO:0000313" key="2">
    <source>
        <dbReference type="EMBL" id="KAL2913126.1"/>
    </source>
</evidence>
<dbReference type="EMBL" id="JADGIZ020000051">
    <property type="protein sequence ID" value="KAL2913126.1"/>
    <property type="molecule type" value="Genomic_DNA"/>
</dbReference>
<feature type="transmembrane region" description="Helical" evidence="1">
    <location>
        <begin position="95"/>
        <end position="116"/>
    </location>
</feature>
<organism evidence="2 3">
    <name type="scientific">Polyrhizophydium stewartii</name>
    <dbReference type="NCBI Taxonomy" id="2732419"/>
    <lineage>
        <taxon>Eukaryota</taxon>
        <taxon>Fungi</taxon>
        <taxon>Fungi incertae sedis</taxon>
        <taxon>Chytridiomycota</taxon>
        <taxon>Chytridiomycota incertae sedis</taxon>
        <taxon>Chytridiomycetes</taxon>
        <taxon>Rhizophydiales</taxon>
        <taxon>Rhizophydiales incertae sedis</taxon>
        <taxon>Polyrhizophydium</taxon>
    </lineage>
</organism>
<keyword evidence="1" id="KW-1133">Transmembrane helix</keyword>
<protein>
    <submittedName>
        <fullName evidence="2">Uncharacterized protein</fullName>
    </submittedName>
</protein>
<gene>
    <name evidence="2" type="ORF">HK105_207364</name>
</gene>
<evidence type="ECO:0000313" key="3">
    <source>
        <dbReference type="Proteomes" id="UP001527925"/>
    </source>
</evidence>
<feature type="transmembrane region" description="Helical" evidence="1">
    <location>
        <begin position="128"/>
        <end position="150"/>
    </location>
</feature>
<reference evidence="2 3" key="1">
    <citation type="submission" date="2023-09" db="EMBL/GenBank/DDBJ databases">
        <title>Pangenome analysis of Batrachochytrium dendrobatidis and related Chytrids.</title>
        <authorList>
            <person name="Yacoub M.N."/>
            <person name="Stajich J.E."/>
            <person name="James T.Y."/>
        </authorList>
    </citation>
    <scope>NUCLEOTIDE SEQUENCE [LARGE SCALE GENOMIC DNA]</scope>
    <source>
        <strain evidence="2 3">JEL0888</strain>
    </source>
</reference>
<feature type="transmembrane region" description="Helical" evidence="1">
    <location>
        <begin position="29"/>
        <end position="50"/>
    </location>
</feature>
<dbReference type="Proteomes" id="UP001527925">
    <property type="component" value="Unassembled WGS sequence"/>
</dbReference>